<dbReference type="Proteomes" id="UP000006408">
    <property type="component" value="Unassembled WGS sequence"/>
</dbReference>
<reference evidence="1" key="1">
    <citation type="submission" date="2009-04" db="EMBL/GenBank/DDBJ databases">
        <authorList>
            <person name="Weinstock G."/>
            <person name="Sodergren E."/>
            <person name="Clifton S."/>
            <person name="Fulton L."/>
            <person name="Fulton B."/>
            <person name="Courtney L."/>
            <person name="Fronick C."/>
            <person name="Harrison M."/>
            <person name="Strong C."/>
            <person name="Farmer C."/>
            <person name="Delahaunty K."/>
            <person name="Markovic C."/>
            <person name="Hall O."/>
            <person name="Minx P."/>
            <person name="Tomlinson C."/>
            <person name="Mitreva M."/>
            <person name="Nelson J."/>
            <person name="Hou S."/>
            <person name="Wollam A."/>
            <person name="Pepin K.H."/>
            <person name="Johnson M."/>
            <person name="Bhonagiri V."/>
            <person name="Nash W.E."/>
            <person name="Warren W."/>
            <person name="Chinwalla A."/>
            <person name="Mardis E.R."/>
            <person name="Wilson R.K."/>
        </authorList>
    </citation>
    <scope>NUCLEOTIDE SEQUENCE [LARGE SCALE GENOMIC DNA]</scope>
    <source>
        <strain evidence="1">DSM 20098</strain>
    </source>
</reference>
<name>C4FGK6_9BIFI</name>
<organism evidence="1 2">
    <name type="scientific">Bifidobacterium angulatum DSM 20098 = JCM 7096</name>
    <dbReference type="NCBI Taxonomy" id="518635"/>
    <lineage>
        <taxon>Bacteria</taxon>
        <taxon>Bacillati</taxon>
        <taxon>Actinomycetota</taxon>
        <taxon>Actinomycetes</taxon>
        <taxon>Bifidobacteriales</taxon>
        <taxon>Bifidobacteriaceae</taxon>
        <taxon>Bifidobacterium</taxon>
    </lineage>
</organism>
<dbReference type="AlphaFoldDB" id="C4FGK6"/>
<evidence type="ECO:0000313" key="2">
    <source>
        <dbReference type="Proteomes" id="UP000006408"/>
    </source>
</evidence>
<dbReference type="HOGENOM" id="CLU_3247856_0_0_11"/>
<keyword evidence="2" id="KW-1185">Reference proteome</keyword>
<evidence type="ECO:0000313" key="1">
    <source>
        <dbReference type="EMBL" id="EEP20549.1"/>
    </source>
</evidence>
<gene>
    <name evidence="1" type="ORF">BIFANG_03479</name>
</gene>
<proteinExistence type="predicted"/>
<comment type="caution">
    <text evidence="1">The sequence shown here is derived from an EMBL/GenBank/DDBJ whole genome shotgun (WGS) entry which is preliminary data.</text>
</comment>
<sequence>MYATRAIWHTLAHTLVRLFALPTLTTNCSRGERPCGTRIVDS</sequence>
<dbReference type="EMBL" id="ABYS02000010">
    <property type="protein sequence ID" value="EEP20549.1"/>
    <property type="molecule type" value="Genomic_DNA"/>
</dbReference>
<dbReference type="PATRIC" id="fig|518635.7.peg.1320"/>
<protein>
    <submittedName>
        <fullName evidence="1">Uncharacterized protein</fullName>
    </submittedName>
</protein>
<accession>C4FGK6</accession>